<evidence type="ECO:0000256" key="2">
    <source>
        <dbReference type="ARBA" id="ARBA00022803"/>
    </source>
</evidence>
<dbReference type="PANTHER" id="PTHR46423:SF1">
    <property type="entry name" value="RNA POLYMERASE II-ASSOCIATED PROTEIN 3"/>
    <property type="match status" value="1"/>
</dbReference>
<gene>
    <name evidence="8" type="ORF">BaRGS_00015096</name>
</gene>
<feature type="compositionally biased region" description="Polar residues" evidence="6">
    <location>
        <begin position="220"/>
        <end position="231"/>
    </location>
</feature>
<dbReference type="SUPFAM" id="SSF48452">
    <property type="entry name" value="TPR-like"/>
    <property type="match status" value="1"/>
</dbReference>
<reference evidence="8 9" key="1">
    <citation type="journal article" date="2023" name="Sci. Data">
        <title>Genome assembly of the Korean intertidal mud-creeper Batillaria attramentaria.</title>
        <authorList>
            <person name="Patra A.K."/>
            <person name="Ho P.T."/>
            <person name="Jun S."/>
            <person name="Lee S.J."/>
            <person name="Kim Y."/>
            <person name="Won Y.J."/>
        </authorList>
    </citation>
    <scope>NUCLEOTIDE SEQUENCE [LARGE SCALE GENOMIC DNA]</scope>
    <source>
        <strain evidence="8">Wonlab-2016</strain>
    </source>
</reference>
<dbReference type="InterPro" id="IPR011990">
    <property type="entry name" value="TPR-like_helical_dom_sf"/>
</dbReference>
<evidence type="ECO:0000313" key="9">
    <source>
        <dbReference type="Proteomes" id="UP001519460"/>
    </source>
</evidence>
<feature type="compositionally biased region" description="Basic and acidic residues" evidence="6">
    <location>
        <begin position="39"/>
        <end position="53"/>
    </location>
</feature>
<feature type="domain" description="RNA-polymerase II-associated protein 3-like C-terminal" evidence="7">
    <location>
        <begin position="398"/>
        <end position="487"/>
    </location>
</feature>
<protein>
    <recommendedName>
        <fullName evidence="4">RNA polymerase II-associated protein 3</fullName>
    </recommendedName>
</protein>
<keyword evidence="9" id="KW-1185">Reference proteome</keyword>
<comment type="caution">
    <text evidence="8">The sequence shown here is derived from an EMBL/GenBank/DDBJ whole genome shotgun (WGS) entry which is preliminary data.</text>
</comment>
<evidence type="ECO:0000256" key="3">
    <source>
        <dbReference type="ARBA" id="ARBA00038275"/>
    </source>
</evidence>
<feature type="compositionally biased region" description="Basic and acidic residues" evidence="6">
    <location>
        <begin position="239"/>
        <end position="248"/>
    </location>
</feature>
<dbReference type="Proteomes" id="UP001519460">
    <property type="component" value="Unassembled WGS sequence"/>
</dbReference>
<evidence type="ECO:0000256" key="4">
    <source>
        <dbReference type="ARBA" id="ARBA00040133"/>
    </source>
</evidence>
<sequence length="517" mass="58974">MELSKTEEKMIGLQYQMRENQKELQDFLSDLGSWEDEMKHKEAELKKKPDNKPQELPPVRNSLDKKKLKKKKKKKPEDQGKPKRISGFDFRAWDKFDVDKALEEVDKEEGEKSSSEYETDEEWEAERKKHLANEKKNEVRLTLNRYAAAEADCVTAITLDPLYVKAYLRRAAARVGLQRLPQALEDYRRVLQLEPTNKQAKTELERLEKELNRDQDGMPTASSLEKSQTSEVKPIYKPPEQRSKKPLRRIEIEEIGVKENTQRKEAIAKVEAAQSAVKKELEAKDRQMFERFTADSVSVRQSSAANGGDRNDGQMTPGDIPALRNSQMQEVPASQQNGIAQHTNASGDSSSVNSKISSTDSGKQNSQKQTKPSVAKPLSPRSAGGGLNSVDSILNREPPQTSYQFQADFKVLKSEDEAFYAYLKRIDPSQYSKLFGQSLEAVVLLKIVDAIQRHFIPAKEDFFQHLKNLSEVKRFSMTVMFLSAKEKQGIRDIFQHLRTQSGHPQEQVEALAKKYEV</sequence>
<evidence type="ECO:0000256" key="6">
    <source>
        <dbReference type="SAM" id="MobiDB-lite"/>
    </source>
</evidence>
<evidence type="ECO:0000259" key="7">
    <source>
        <dbReference type="Pfam" id="PF13877"/>
    </source>
</evidence>
<feature type="compositionally biased region" description="Basic and acidic residues" evidence="6">
    <location>
        <begin position="104"/>
        <end position="115"/>
    </location>
</feature>
<dbReference type="Pfam" id="PF13877">
    <property type="entry name" value="RPAP3_C"/>
    <property type="match status" value="1"/>
</dbReference>
<dbReference type="EMBL" id="JACVVK020000091">
    <property type="protein sequence ID" value="KAK7493584.1"/>
    <property type="molecule type" value="Genomic_DNA"/>
</dbReference>
<evidence type="ECO:0000256" key="1">
    <source>
        <dbReference type="ARBA" id="ARBA00022737"/>
    </source>
</evidence>
<dbReference type="SMART" id="SM00028">
    <property type="entry name" value="TPR"/>
    <property type="match status" value="1"/>
</dbReference>
<feature type="region of interest" description="Disordered" evidence="6">
    <location>
        <begin position="210"/>
        <end position="248"/>
    </location>
</feature>
<feature type="repeat" description="TPR" evidence="5">
    <location>
        <begin position="164"/>
        <end position="197"/>
    </location>
</feature>
<evidence type="ECO:0000313" key="8">
    <source>
        <dbReference type="EMBL" id="KAK7493584.1"/>
    </source>
</evidence>
<dbReference type="PANTHER" id="PTHR46423">
    <property type="entry name" value="RNA POLYMERASE II-ASSOCIATED PROTEIN 3"/>
    <property type="match status" value="1"/>
</dbReference>
<dbReference type="InterPro" id="IPR025986">
    <property type="entry name" value="RPAP3-like_C"/>
</dbReference>
<dbReference type="PROSITE" id="PS50005">
    <property type="entry name" value="TPR"/>
    <property type="match status" value="1"/>
</dbReference>
<accession>A0ABD0L374</accession>
<name>A0ABD0L374_9CAEN</name>
<dbReference type="Gene3D" id="1.25.40.10">
    <property type="entry name" value="Tetratricopeptide repeat domain"/>
    <property type="match status" value="1"/>
</dbReference>
<feature type="compositionally biased region" description="Polar residues" evidence="6">
    <location>
        <begin position="340"/>
        <end position="372"/>
    </location>
</feature>
<proteinExistence type="inferred from homology"/>
<evidence type="ECO:0000256" key="5">
    <source>
        <dbReference type="PROSITE-ProRule" id="PRU00339"/>
    </source>
</evidence>
<dbReference type="InterPro" id="IPR051966">
    <property type="entry name" value="RPAP3"/>
</dbReference>
<dbReference type="AlphaFoldDB" id="A0ABD0L374"/>
<feature type="region of interest" description="Disordered" evidence="6">
    <location>
        <begin position="104"/>
        <end position="124"/>
    </location>
</feature>
<feature type="compositionally biased region" description="Polar residues" evidence="6">
    <location>
        <begin position="295"/>
        <end position="305"/>
    </location>
</feature>
<keyword evidence="2 5" id="KW-0802">TPR repeat</keyword>
<feature type="region of interest" description="Disordered" evidence="6">
    <location>
        <begin position="340"/>
        <end position="395"/>
    </location>
</feature>
<dbReference type="InterPro" id="IPR019734">
    <property type="entry name" value="TPR_rpt"/>
</dbReference>
<comment type="similarity">
    <text evidence="3">Belongs to the RPAP3 family.</text>
</comment>
<feature type="region of interest" description="Disordered" evidence="6">
    <location>
        <begin position="294"/>
        <end position="322"/>
    </location>
</feature>
<feature type="region of interest" description="Disordered" evidence="6">
    <location>
        <begin position="39"/>
        <end position="86"/>
    </location>
</feature>
<keyword evidence="1" id="KW-0677">Repeat</keyword>
<organism evidence="8 9">
    <name type="scientific">Batillaria attramentaria</name>
    <dbReference type="NCBI Taxonomy" id="370345"/>
    <lineage>
        <taxon>Eukaryota</taxon>
        <taxon>Metazoa</taxon>
        <taxon>Spiralia</taxon>
        <taxon>Lophotrochozoa</taxon>
        <taxon>Mollusca</taxon>
        <taxon>Gastropoda</taxon>
        <taxon>Caenogastropoda</taxon>
        <taxon>Sorbeoconcha</taxon>
        <taxon>Cerithioidea</taxon>
        <taxon>Batillariidae</taxon>
        <taxon>Batillaria</taxon>
    </lineage>
</organism>